<dbReference type="EMBL" id="SIDB01000004">
    <property type="protein sequence ID" value="KAI3433880.1"/>
    <property type="molecule type" value="Genomic_DNA"/>
</dbReference>
<gene>
    <name evidence="1" type="ORF">D9Q98_003682</name>
</gene>
<evidence type="ECO:0000313" key="1">
    <source>
        <dbReference type="EMBL" id="KAI3433880.1"/>
    </source>
</evidence>
<comment type="caution">
    <text evidence="1">The sequence shown here is derived from an EMBL/GenBank/DDBJ whole genome shotgun (WGS) entry which is preliminary data.</text>
</comment>
<proteinExistence type="predicted"/>
<organism evidence="1 2">
    <name type="scientific">Chlorella vulgaris</name>
    <name type="common">Green alga</name>
    <dbReference type="NCBI Taxonomy" id="3077"/>
    <lineage>
        <taxon>Eukaryota</taxon>
        <taxon>Viridiplantae</taxon>
        <taxon>Chlorophyta</taxon>
        <taxon>core chlorophytes</taxon>
        <taxon>Trebouxiophyceae</taxon>
        <taxon>Chlorellales</taxon>
        <taxon>Chlorellaceae</taxon>
        <taxon>Chlorella clade</taxon>
        <taxon>Chlorella</taxon>
    </lineage>
</organism>
<dbReference type="Proteomes" id="UP001055712">
    <property type="component" value="Unassembled WGS sequence"/>
</dbReference>
<name>A0A9D4YZN4_CHLVU</name>
<protein>
    <submittedName>
        <fullName evidence="1">Uncharacterized protein</fullName>
    </submittedName>
</protein>
<reference evidence="1" key="2">
    <citation type="submission" date="2020-11" db="EMBL/GenBank/DDBJ databases">
        <authorList>
            <person name="Cecchin M."/>
            <person name="Marcolungo L."/>
            <person name="Rossato M."/>
            <person name="Girolomoni L."/>
            <person name="Cosentino E."/>
            <person name="Cuine S."/>
            <person name="Li-Beisson Y."/>
            <person name="Delledonne M."/>
            <person name="Ballottari M."/>
        </authorList>
    </citation>
    <scope>NUCLEOTIDE SEQUENCE</scope>
    <source>
        <strain evidence="1">211/11P</strain>
        <tissue evidence="1">Whole cell</tissue>
    </source>
</reference>
<reference evidence="1" key="1">
    <citation type="journal article" date="2019" name="Plant J.">
        <title>Chlorella vulgaris genome assembly and annotation reveals the molecular basis for metabolic acclimation to high light conditions.</title>
        <authorList>
            <person name="Cecchin M."/>
            <person name="Marcolungo L."/>
            <person name="Rossato M."/>
            <person name="Girolomoni L."/>
            <person name="Cosentino E."/>
            <person name="Cuine S."/>
            <person name="Li-Beisson Y."/>
            <person name="Delledonne M."/>
            <person name="Ballottari M."/>
        </authorList>
    </citation>
    <scope>NUCLEOTIDE SEQUENCE</scope>
    <source>
        <strain evidence="1">211/11P</strain>
    </source>
</reference>
<evidence type="ECO:0000313" key="2">
    <source>
        <dbReference type="Proteomes" id="UP001055712"/>
    </source>
</evidence>
<dbReference type="AlphaFoldDB" id="A0A9D4YZN4"/>
<accession>A0A9D4YZN4</accession>
<sequence length="130" mass="13551">MEGLSHRTFQLVESLDRAVASSPDPQALAALDRAIQAGARRLSALGTRLAATLRSSNAASVSSRAQFLAACMVCRCLAIFADKFELHKAMSALCCCAALPLECGRALMAQQVVSSLGTVQDRGVALAVTA</sequence>
<keyword evidence="2" id="KW-1185">Reference proteome</keyword>